<dbReference type="GO" id="GO:0010158">
    <property type="term" value="P:abaxial cell fate specification"/>
    <property type="evidence" value="ECO:0007669"/>
    <property type="project" value="InterPro"/>
</dbReference>
<dbReference type="GO" id="GO:0048481">
    <property type="term" value="P:plant ovule development"/>
    <property type="evidence" value="ECO:0007669"/>
    <property type="project" value="EnsemblPlants"/>
</dbReference>
<dbReference type="InterPro" id="IPR044847">
    <property type="entry name" value="KAN_fam"/>
</dbReference>
<keyword evidence="2" id="KW-0217">Developmental protein</keyword>
<evidence type="ECO:0000313" key="10">
    <source>
        <dbReference type="Proteomes" id="UP000594263"/>
    </source>
</evidence>
<organism evidence="9 10">
    <name type="scientific">Kalanchoe fedtschenkoi</name>
    <name type="common">Lavender scallops</name>
    <name type="synonym">South American air plant</name>
    <dbReference type="NCBI Taxonomy" id="63787"/>
    <lineage>
        <taxon>Eukaryota</taxon>
        <taxon>Viridiplantae</taxon>
        <taxon>Streptophyta</taxon>
        <taxon>Embryophyta</taxon>
        <taxon>Tracheophyta</taxon>
        <taxon>Spermatophyta</taxon>
        <taxon>Magnoliopsida</taxon>
        <taxon>eudicotyledons</taxon>
        <taxon>Gunneridae</taxon>
        <taxon>Pentapetalae</taxon>
        <taxon>Saxifragales</taxon>
        <taxon>Crassulaceae</taxon>
        <taxon>Kalanchoe</taxon>
    </lineage>
</organism>
<dbReference type="GO" id="GO:0005634">
    <property type="term" value="C:nucleus"/>
    <property type="evidence" value="ECO:0007669"/>
    <property type="project" value="UniProtKB-SubCell"/>
</dbReference>
<keyword evidence="5" id="KW-0804">Transcription</keyword>
<sequence length="419" mass="46545">MELFPAQPDLSLLISPPSSTTKPNHTALLWPHTSRSSDHEQVVDEEDQEQNSDLGFWNRALNNNNPSIILSKQQTGPNPAPSNISFSNPSIRVSSSSSPKSSNITYFPHHQLLHTSPLPNPNNLHLQVTMIAQNQEQLGYMNMKPIRGIPIYHQNSAHRRHPFTASTFPHQHQSLLLDSIPSLPSSISNTKSCSSINGSLASPASCFQSSNNQNYHNGFVRSRFLSRFPGKKNTRAPRMRWTSTLHARFVHAVELLGGHERATPKSVLELMDVKDLTLAHVKSHLQMYRTVKTTDRAAATSDAYENGSSGDNSEDMMLDIQSSARKQSDQLHQHSISSAAGRPNAQQDNDCHALWSNSSSREARLHAGKPKDSYQGTIASLEGMGDSRCLSFYERSSEEIIIGRIMKKPNLEFTLGRAL</sequence>
<keyword evidence="10" id="KW-1185">Reference proteome</keyword>
<evidence type="ECO:0000256" key="4">
    <source>
        <dbReference type="ARBA" id="ARBA00023015"/>
    </source>
</evidence>
<keyword evidence="3" id="KW-0221">Differentiation</keyword>
<dbReference type="OMA" id="QGSSMCA"/>
<feature type="domain" description="Myb-like" evidence="8">
    <location>
        <begin position="238"/>
        <end position="289"/>
    </location>
</feature>
<evidence type="ECO:0000256" key="1">
    <source>
        <dbReference type="ARBA" id="ARBA00004123"/>
    </source>
</evidence>
<dbReference type="Pfam" id="PF00249">
    <property type="entry name" value="Myb_DNA-binding"/>
    <property type="match status" value="1"/>
</dbReference>
<feature type="compositionally biased region" description="Polar residues" evidence="7">
    <location>
        <begin position="333"/>
        <end position="348"/>
    </location>
</feature>
<evidence type="ECO:0000313" key="9">
    <source>
        <dbReference type="EnsemblPlants" id="Kaladp0808s0016.1.v1.1"/>
    </source>
</evidence>
<dbReference type="GO" id="GO:0009944">
    <property type="term" value="P:polarity specification of adaxial/abaxial axis"/>
    <property type="evidence" value="ECO:0007669"/>
    <property type="project" value="EnsemblPlants"/>
</dbReference>
<dbReference type="FunFam" id="1.10.10.60:FF:000002">
    <property type="entry name" value="Myb family transcription factor"/>
    <property type="match status" value="1"/>
</dbReference>
<accession>A0A7N0VGT0</accession>
<dbReference type="GO" id="GO:0006355">
    <property type="term" value="P:regulation of DNA-templated transcription"/>
    <property type="evidence" value="ECO:0007669"/>
    <property type="project" value="InterPro"/>
</dbReference>
<dbReference type="GO" id="GO:0000976">
    <property type="term" value="F:transcription cis-regulatory region binding"/>
    <property type="evidence" value="ECO:0007669"/>
    <property type="project" value="InterPro"/>
</dbReference>
<keyword evidence="4" id="KW-0805">Transcription regulation</keyword>
<dbReference type="PANTHER" id="PTHR31496:SF48">
    <property type="entry name" value="TRANSCRIPTION FACTOR KAN2-RELATED"/>
    <property type="match status" value="1"/>
</dbReference>
<feature type="region of interest" description="Disordered" evidence="7">
    <location>
        <begin position="1"/>
        <end position="51"/>
    </location>
</feature>
<reference evidence="9" key="1">
    <citation type="submission" date="2021-01" db="UniProtKB">
        <authorList>
            <consortium name="EnsemblPlants"/>
        </authorList>
    </citation>
    <scope>IDENTIFICATION</scope>
</reference>
<dbReference type="EnsemblPlants" id="Kaladp0808s0016.1.v1.1">
    <property type="protein sequence ID" value="Kaladp0808s0016.1.v1.1"/>
    <property type="gene ID" value="Kaladp0808s0016.v1.1"/>
</dbReference>
<evidence type="ECO:0000256" key="3">
    <source>
        <dbReference type="ARBA" id="ARBA00022782"/>
    </source>
</evidence>
<dbReference type="Proteomes" id="UP000594263">
    <property type="component" value="Unplaced"/>
</dbReference>
<dbReference type="InterPro" id="IPR009057">
    <property type="entry name" value="Homeodomain-like_sf"/>
</dbReference>
<name>A0A7N0VGT0_KALFE</name>
<evidence type="ECO:0000256" key="6">
    <source>
        <dbReference type="ARBA" id="ARBA00023242"/>
    </source>
</evidence>
<evidence type="ECO:0000256" key="5">
    <source>
        <dbReference type="ARBA" id="ARBA00023163"/>
    </source>
</evidence>
<dbReference type="NCBIfam" id="TIGR01557">
    <property type="entry name" value="myb_SHAQKYF"/>
    <property type="match status" value="1"/>
</dbReference>
<dbReference type="AlphaFoldDB" id="A0A7N0VGT0"/>
<dbReference type="PANTHER" id="PTHR31496">
    <property type="entry name" value="TRANSCRIPTION FACTOR KAN2-RELATED"/>
    <property type="match status" value="1"/>
</dbReference>
<feature type="region of interest" description="Disordered" evidence="7">
    <location>
        <begin position="323"/>
        <end position="352"/>
    </location>
</feature>
<evidence type="ECO:0000256" key="7">
    <source>
        <dbReference type="SAM" id="MobiDB-lite"/>
    </source>
</evidence>
<dbReference type="Gramene" id="Kaladp0808s0016.1.v1.1">
    <property type="protein sequence ID" value="Kaladp0808s0016.1.v1.1"/>
    <property type="gene ID" value="Kaladp0808s0016.v1.1"/>
</dbReference>
<dbReference type="Gene3D" id="1.10.10.60">
    <property type="entry name" value="Homeodomain-like"/>
    <property type="match status" value="1"/>
</dbReference>
<dbReference type="InterPro" id="IPR006447">
    <property type="entry name" value="Myb_dom_plants"/>
</dbReference>
<dbReference type="SUPFAM" id="SSF46689">
    <property type="entry name" value="Homeodomain-like"/>
    <property type="match status" value="1"/>
</dbReference>
<keyword evidence="6" id="KW-0539">Nucleus</keyword>
<comment type="subcellular location">
    <subcellularLocation>
        <location evidence="1">Nucleus</location>
    </subcellularLocation>
</comment>
<protein>
    <recommendedName>
        <fullName evidence="8">Myb-like domain-containing protein</fullName>
    </recommendedName>
</protein>
<proteinExistence type="predicted"/>
<evidence type="ECO:0000256" key="2">
    <source>
        <dbReference type="ARBA" id="ARBA00022473"/>
    </source>
</evidence>
<feature type="compositionally biased region" description="Low complexity" evidence="7">
    <location>
        <begin position="85"/>
        <end position="100"/>
    </location>
</feature>
<feature type="compositionally biased region" description="Polar residues" evidence="7">
    <location>
        <begin position="68"/>
        <end position="84"/>
    </location>
</feature>
<dbReference type="InterPro" id="IPR001005">
    <property type="entry name" value="SANT/Myb"/>
</dbReference>
<evidence type="ECO:0000259" key="8">
    <source>
        <dbReference type="Pfam" id="PF00249"/>
    </source>
</evidence>
<feature type="region of interest" description="Disordered" evidence="7">
    <location>
        <begin position="68"/>
        <end position="100"/>
    </location>
</feature>
<feature type="compositionally biased region" description="Low complexity" evidence="7">
    <location>
        <begin position="8"/>
        <end position="19"/>
    </location>
</feature>